<name>A0ABT8LCK4_9BACT</name>
<evidence type="ECO:0000259" key="1">
    <source>
        <dbReference type="PROSITE" id="PS51819"/>
    </source>
</evidence>
<dbReference type="Pfam" id="PF00903">
    <property type="entry name" value="Glyoxalase"/>
    <property type="match status" value="1"/>
</dbReference>
<sequence length="125" mass="14121">MKTTILGLRTTIYKVPDIQKAKAWYAKAFQTQPYFDEVFYVGFNIGGFELGLLPDETPSDGKSENVLSYWGVDDIEKEFLRFIELGATEYENPTNVGGEIVVASVKDPWGNVVGIIYNPEFKLKE</sequence>
<dbReference type="Proteomes" id="UP001172083">
    <property type="component" value="Unassembled WGS sequence"/>
</dbReference>
<evidence type="ECO:0000313" key="3">
    <source>
        <dbReference type="Proteomes" id="UP001172083"/>
    </source>
</evidence>
<gene>
    <name evidence="2" type="ORF">QQ020_22065</name>
</gene>
<proteinExistence type="predicted"/>
<organism evidence="2 3">
    <name type="scientific">Agaribacillus aureus</name>
    <dbReference type="NCBI Taxonomy" id="3051825"/>
    <lineage>
        <taxon>Bacteria</taxon>
        <taxon>Pseudomonadati</taxon>
        <taxon>Bacteroidota</taxon>
        <taxon>Cytophagia</taxon>
        <taxon>Cytophagales</taxon>
        <taxon>Splendidivirgaceae</taxon>
        <taxon>Agaribacillus</taxon>
    </lineage>
</organism>
<dbReference type="PROSITE" id="PS51819">
    <property type="entry name" value="VOC"/>
    <property type="match status" value="1"/>
</dbReference>
<dbReference type="EMBL" id="JAUJEB010000005">
    <property type="protein sequence ID" value="MDN5214781.1"/>
    <property type="molecule type" value="Genomic_DNA"/>
</dbReference>
<keyword evidence="3" id="KW-1185">Reference proteome</keyword>
<comment type="caution">
    <text evidence="2">The sequence shown here is derived from an EMBL/GenBank/DDBJ whole genome shotgun (WGS) entry which is preliminary data.</text>
</comment>
<dbReference type="Gene3D" id="3.10.180.10">
    <property type="entry name" value="2,3-Dihydroxybiphenyl 1,2-Dioxygenase, domain 1"/>
    <property type="match status" value="1"/>
</dbReference>
<dbReference type="SUPFAM" id="SSF54593">
    <property type="entry name" value="Glyoxalase/Bleomycin resistance protein/Dihydroxybiphenyl dioxygenase"/>
    <property type="match status" value="1"/>
</dbReference>
<feature type="domain" description="VOC" evidence="1">
    <location>
        <begin position="7"/>
        <end position="118"/>
    </location>
</feature>
<protein>
    <submittedName>
        <fullName evidence="2">VOC family protein</fullName>
    </submittedName>
</protein>
<evidence type="ECO:0000313" key="2">
    <source>
        <dbReference type="EMBL" id="MDN5214781.1"/>
    </source>
</evidence>
<dbReference type="InterPro" id="IPR004360">
    <property type="entry name" value="Glyas_Fos-R_dOase_dom"/>
</dbReference>
<dbReference type="RefSeq" id="WP_346760120.1">
    <property type="nucleotide sequence ID" value="NZ_JAUJEB010000005.1"/>
</dbReference>
<dbReference type="InterPro" id="IPR029068">
    <property type="entry name" value="Glyas_Bleomycin-R_OHBP_Dase"/>
</dbReference>
<accession>A0ABT8LCK4</accession>
<dbReference type="InterPro" id="IPR037523">
    <property type="entry name" value="VOC_core"/>
</dbReference>
<reference evidence="2" key="1">
    <citation type="submission" date="2023-06" db="EMBL/GenBank/DDBJ databases">
        <title>Genomic of Agaribacillus aureum.</title>
        <authorList>
            <person name="Wang G."/>
        </authorList>
    </citation>
    <scope>NUCLEOTIDE SEQUENCE</scope>
    <source>
        <strain evidence="2">BMA12</strain>
    </source>
</reference>